<dbReference type="Proteomes" id="UP000191522">
    <property type="component" value="Unassembled WGS sequence"/>
</dbReference>
<organism evidence="2 3">
    <name type="scientific">Penicillium decumbens</name>
    <dbReference type="NCBI Taxonomy" id="69771"/>
    <lineage>
        <taxon>Eukaryota</taxon>
        <taxon>Fungi</taxon>
        <taxon>Dikarya</taxon>
        <taxon>Ascomycota</taxon>
        <taxon>Pezizomycotina</taxon>
        <taxon>Eurotiomycetes</taxon>
        <taxon>Eurotiomycetidae</taxon>
        <taxon>Eurotiales</taxon>
        <taxon>Aspergillaceae</taxon>
        <taxon>Penicillium</taxon>
    </lineage>
</organism>
<keyword evidence="3" id="KW-1185">Reference proteome</keyword>
<name>A0A1V6NP19_PENDC</name>
<dbReference type="EMBL" id="MDYL01000047">
    <property type="protein sequence ID" value="OQD66329.1"/>
    <property type="molecule type" value="Genomic_DNA"/>
</dbReference>
<reference evidence="3" key="1">
    <citation type="journal article" date="2017" name="Nat. Microbiol.">
        <title>Global analysis of biosynthetic gene clusters reveals vast potential of secondary metabolite production in Penicillium species.</title>
        <authorList>
            <person name="Nielsen J.C."/>
            <person name="Grijseels S."/>
            <person name="Prigent S."/>
            <person name="Ji B."/>
            <person name="Dainat J."/>
            <person name="Nielsen K.F."/>
            <person name="Frisvad J.C."/>
            <person name="Workman M."/>
            <person name="Nielsen J."/>
        </authorList>
    </citation>
    <scope>NUCLEOTIDE SEQUENCE [LARGE SCALE GENOMIC DNA]</scope>
    <source>
        <strain evidence="3">IBT 11843</strain>
    </source>
</reference>
<feature type="compositionally biased region" description="Basic and acidic residues" evidence="1">
    <location>
        <begin position="89"/>
        <end position="108"/>
    </location>
</feature>
<dbReference type="AlphaFoldDB" id="A0A1V6NP19"/>
<evidence type="ECO:0000313" key="2">
    <source>
        <dbReference type="EMBL" id="OQD66329.1"/>
    </source>
</evidence>
<evidence type="ECO:0000256" key="1">
    <source>
        <dbReference type="SAM" id="MobiDB-lite"/>
    </source>
</evidence>
<feature type="region of interest" description="Disordered" evidence="1">
    <location>
        <begin position="68"/>
        <end position="108"/>
    </location>
</feature>
<dbReference type="STRING" id="69771.A0A1V6NP19"/>
<gene>
    <name evidence="2" type="ORF">PENDEC_c047G00307</name>
</gene>
<sequence length="108" mass="12111">MAFIIQLQSGLQTHATIIPLCGSALYSLSRRTYTHRSPAAAGETAIENHDQWTTDKSQANHRRTIQFAHPTLSNGKQSPMADNNGNVRDIPEGVKQHNEELEQRHDRP</sequence>
<comment type="caution">
    <text evidence="2">The sequence shown here is derived from an EMBL/GenBank/DDBJ whole genome shotgun (WGS) entry which is preliminary data.</text>
</comment>
<feature type="compositionally biased region" description="Polar residues" evidence="1">
    <location>
        <begin position="71"/>
        <end position="86"/>
    </location>
</feature>
<protein>
    <submittedName>
        <fullName evidence="2">Uncharacterized protein</fullName>
    </submittedName>
</protein>
<proteinExistence type="predicted"/>
<accession>A0A1V6NP19</accession>
<evidence type="ECO:0000313" key="3">
    <source>
        <dbReference type="Proteomes" id="UP000191522"/>
    </source>
</evidence>
<dbReference type="OrthoDB" id="5334244at2759"/>